<evidence type="ECO:0000313" key="16">
    <source>
        <dbReference type="Proteomes" id="UP000018468"/>
    </source>
</evidence>
<evidence type="ECO:0000256" key="6">
    <source>
        <dbReference type="ARBA" id="ARBA00022692"/>
    </source>
</evidence>
<feature type="region of interest" description="Disordered" evidence="12">
    <location>
        <begin position="176"/>
        <end position="197"/>
    </location>
</feature>
<comment type="catalytic activity">
    <reaction evidence="10">
        <text>hydrogencarbonate(in) + chloride(out) = hydrogencarbonate(out) + chloride(in)</text>
        <dbReference type="Rhea" id="RHEA:72363"/>
        <dbReference type="ChEBI" id="CHEBI:17544"/>
        <dbReference type="ChEBI" id="CHEBI:17996"/>
    </reaction>
</comment>
<dbReference type="GeneTree" id="ENSGT00940000157423"/>
<feature type="transmembrane region" description="Helical" evidence="11">
    <location>
        <begin position="810"/>
        <end position="829"/>
    </location>
</feature>
<evidence type="ECO:0000256" key="2">
    <source>
        <dbReference type="ARBA" id="ARBA00010993"/>
    </source>
</evidence>
<comment type="similarity">
    <text evidence="2 11">Belongs to the anion exchanger (TC 2.A.31) family.</text>
</comment>
<dbReference type="Ensembl" id="ENSLOCT00000014894.1">
    <property type="protein sequence ID" value="ENSLOCP00000014865.1"/>
    <property type="gene ID" value="ENSLOCG00000012065.1"/>
</dbReference>
<feature type="domain" description="Bicarbonate transporter-like transmembrane" evidence="13">
    <location>
        <begin position="389"/>
        <end position="912"/>
    </location>
</feature>
<evidence type="ECO:0000313" key="15">
    <source>
        <dbReference type="Ensembl" id="ENSLOCP00000014865.1"/>
    </source>
</evidence>
<evidence type="ECO:0000259" key="13">
    <source>
        <dbReference type="Pfam" id="PF00955"/>
    </source>
</evidence>
<dbReference type="GO" id="GO:0008509">
    <property type="term" value="F:monoatomic anion transmembrane transporter activity"/>
    <property type="evidence" value="ECO:0007669"/>
    <property type="project" value="InterPro"/>
</dbReference>
<dbReference type="PANTHER" id="PTHR11453">
    <property type="entry name" value="ANION EXCHANGE PROTEIN"/>
    <property type="match status" value="1"/>
</dbReference>
<evidence type="ECO:0000256" key="1">
    <source>
        <dbReference type="ARBA" id="ARBA00004651"/>
    </source>
</evidence>
<dbReference type="Gene3D" id="3.40.930.10">
    <property type="entry name" value="Mannitol-specific EII, Chain A"/>
    <property type="match status" value="1"/>
</dbReference>
<dbReference type="GO" id="GO:0005886">
    <property type="term" value="C:plasma membrane"/>
    <property type="evidence" value="ECO:0007669"/>
    <property type="project" value="UniProtKB-SubCell"/>
</dbReference>
<evidence type="ECO:0000256" key="9">
    <source>
        <dbReference type="ARBA" id="ARBA00023136"/>
    </source>
</evidence>
<dbReference type="Proteomes" id="UP000018468">
    <property type="component" value="Linkage group LG15"/>
</dbReference>
<dbReference type="Bgee" id="ENSLOCG00000012065">
    <property type="expression patterns" value="Expressed in larva and 11 other cell types or tissues"/>
</dbReference>
<dbReference type="Gene3D" id="1.10.287.570">
    <property type="entry name" value="Helical hairpin bin"/>
    <property type="match status" value="1"/>
</dbReference>
<evidence type="ECO:0000256" key="11">
    <source>
        <dbReference type="RuleBase" id="RU362035"/>
    </source>
</evidence>
<keyword evidence="16" id="KW-1185">Reference proteome</keyword>
<evidence type="ECO:0000256" key="8">
    <source>
        <dbReference type="ARBA" id="ARBA00023065"/>
    </source>
</evidence>
<dbReference type="PROSITE" id="PS00220">
    <property type="entry name" value="ANION_EXCHANGER_2"/>
    <property type="match status" value="1"/>
</dbReference>
<keyword evidence="3 11" id="KW-0813">Transport</keyword>
<evidence type="ECO:0000256" key="3">
    <source>
        <dbReference type="ARBA" id="ARBA00022448"/>
    </source>
</evidence>
<dbReference type="AlphaFoldDB" id="W5N2K6"/>
<feature type="transmembrane region" description="Helical" evidence="11">
    <location>
        <begin position="880"/>
        <end position="896"/>
    </location>
</feature>
<name>W5N2K6_LEPOC</name>
<feature type="transmembrane region" description="Helical" evidence="11">
    <location>
        <begin position="635"/>
        <end position="652"/>
    </location>
</feature>
<keyword evidence="6 11" id="KW-0812">Transmembrane</keyword>
<keyword evidence="4" id="KW-1003">Cell membrane</keyword>
<feature type="transmembrane region" description="Helical" evidence="11">
    <location>
        <begin position="686"/>
        <end position="707"/>
    </location>
</feature>
<dbReference type="InterPro" id="IPR001717">
    <property type="entry name" value="Anion_exchange"/>
</dbReference>
<evidence type="ECO:0000256" key="10">
    <source>
        <dbReference type="ARBA" id="ARBA00049347"/>
    </source>
</evidence>
<feature type="compositionally biased region" description="Basic and acidic residues" evidence="12">
    <location>
        <begin position="186"/>
        <end position="196"/>
    </location>
</feature>
<feature type="transmembrane region" description="Helical" evidence="11">
    <location>
        <begin position="417"/>
        <end position="440"/>
    </location>
</feature>
<dbReference type="PANTHER" id="PTHR11453:SF12">
    <property type="entry name" value="BAND 3 ANION TRANSPORT PROTEIN"/>
    <property type="match status" value="1"/>
</dbReference>
<dbReference type="HOGENOM" id="CLU_002289_1_0_1"/>
<proteinExistence type="inferred from homology"/>
<dbReference type="FunFam" id="1.10.287.570:FF:000001">
    <property type="entry name" value="Anion exchange protein"/>
    <property type="match status" value="1"/>
</dbReference>
<dbReference type="NCBIfam" id="TIGR00834">
    <property type="entry name" value="ae"/>
    <property type="match status" value="1"/>
</dbReference>
<feature type="transmembrane region" description="Helical" evidence="11">
    <location>
        <begin position="531"/>
        <end position="549"/>
    </location>
</feature>
<evidence type="ECO:0000259" key="14">
    <source>
        <dbReference type="Pfam" id="PF07565"/>
    </source>
</evidence>
<dbReference type="EMBL" id="AHAT01023034">
    <property type="status" value="NOT_ANNOTATED_CDS"/>
    <property type="molecule type" value="Genomic_DNA"/>
</dbReference>
<dbReference type="InterPro" id="IPR016152">
    <property type="entry name" value="PTrfase/Anion_transptr"/>
</dbReference>
<dbReference type="InterPro" id="IPR018241">
    <property type="entry name" value="Anion_exchange_CS"/>
</dbReference>
<keyword evidence="8 11" id="KW-0406">Ion transport</keyword>
<evidence type="ECO:0000256" key="4">
    <source>
        <dbReference type="ARBA" id="ARBA00022475"/>
    </source>
</evidence>
<comment type="subcellular location">
    <subcellularLocation>
        <location evidence="1">Cell membrane</location>
        <topology evidence="1">Multi-pass membrane protein</topology>
    </subcellularLocation>
    <subcellularLocation>
        <location evidence="11">Membrane</location>
        <topology evidence="11">Multi-pass membrane protein</topology>
    </subcellularLocation>
</comment>
<dbReference type="PRINTS" id="PR00165">
    <property type="entry name" value="ANIONEXCHNGR"/>
</dbReference>
<keyword evidence="9 11" id="KW-0472">Membrane</keyword>
<feature type="transmembrane region" description="Helical" evidence="11">
    <location>
        <begin position="854"/>
        <end position="873"/>
    </location>
</feature>
<feature type="transmembrane region" description="Helical" evidence="11">
    <location>
        <begin position="496"/>
        <end position="519"/>
    </location>
</feature>
<keyword evidence="7 11" id="KW-1133">Transmembrane helix</keyword>
<evidence type="ECO:0000256" key="5">
    <source>
        <dbReference type="ARBA" id="ARBA00022681"/>
    </source>
</evidence>
<keyword evidence="5" id="KW-0039">Anion exchange</keyword>
<dbReference type="PRINTS" id="PR01231">
    <property type="entry name" value="HCO3TRNSPORT"/>
</dbReference>
<dbReference type="PROSITE" id="PS00219">
    <property type="entry name" value="ANION_EXCHANGER_1"/>
    <property type="match status" value="1"/>
</dbReference>
<dbReference type="GO" id="GO:0005452">
    <property type="term" value="F:solute:inorganic anion antiporter activity"/>
    <property type="evidence" value="ECO:0007669"/>
    <property type="project" value="InterPro"/>
</dbReference>
<reference evidence="16" key="1">
    <citation type="submission" date="2011-12" db="EMBL/GenBank/DDBJ databases">
        <title>The Draft Genome of Lepisosteus oculatus.</title>
        <authorList>
            <consortium name="The Broad Institute Genome Assembly &amp; Analysis Group"/>
            <consortium name="Computational R&amp;D Group"/>
            <consortium name="and Sequencing Platform"/>
            <person name="Di Palma F."/>
            <person name="Alfoldi J."/>
            <person name="Johnson J."/>
            <person name="Berlin A."/>
            <person name="Gnerre S."/>
            <person name="Jaffe D."/>
            <person name="MacCallum I."/>
            <person name="Young S."/>
            <person name="Walker B.J."/>
            <person name="Lander E.S."/>
            <person name="Lindblad-Toh K."/>
        </authorList>
    </citation>
    <scope>NUCLEOTIDE SEQUENCE [LARGE SCALE GENOMIC DNA]</scope>
</reference>
<reference evidence="15" key="3">
    <citation type="submission" date="2025-09" db="UniProtKB">
        <authorList>
            <consortium name="Ensembl"/>
        </authorList>
    </citation>
    <scope>IDENTIFICATION</scope>
</reference>
<sequence>MEYAGQNPGVSRKLFSDPRQQNPRGNCQAYVELNELIMGKNQEQYWQETGRWIRYEESFDQTTENWGKAHIPYLTFKSLLDLRKTMTKDTVLLDIEERSLAGIAKQVVDKLVSENEIQDRDREALLRALLLRRRIIAAHPVKEGNYFHRAPNTKNRLPPSYAHIIQTLCCPLQPDIGSTTQGGGTPDERSTNDLTEKQPSYCPGYALSQLPKTSYVMKFTSKTKKNVEATLVLVGAVEFLQKPTVAFVRLKEAVELDAMLEVNVPVRFLFVLIGPSQPNMEYHEIGRAISALMADRVFNSAAYLAEEKKDLTKAIAEFLDCSIVIPPCEIQNEEMLRSIVTFQKQLLKSRFRPPESELEMEAGEKLLKAAALKLEEETPADDPLKRTRRPFGGLIKDIKRRYPRYLSDITDALNPQVLAAVIFIYFAALSPAITFGGLLSEKTNRMMGVSELLVSTAVQGIIFCILGAQPILVLGFSGPLLVFEEAFYSFCKSQGMAYIVARVWVGFWLLLIVLIIVACEGSFLVRYISRFTQEIFSILISLIFIYETFSKLVKIFQAHPLLWKYDDPDANLTAVATTISTGNVTATHIPPKVYPNTALLSLVLMAGTFFLAFFLRKFKNSRFLPGKIRRIIGDFGVPISIFIMVAVDFSISDTYTQKLSVPKGLSVSNPQARDWFINPMGKNNDFPIWMMFAAAIPALLVFILIFLESQITTLIISKPERKMVKGSGFHLDLLLVVAMGGISALFGVPWLSATTVRSVTHANALTVMSKGGKPVIEKVLEQRISGLLVALLVGLSILMEPILKLIPLAVLFGIFLYMGVTSLNGIQLYDRMLLLLVPRKYHPDEAYIHWVKTWRMNLFTFIQIVCLGALWGVKSSPASLALPFVLILTIPLRMLMHGRLFTDVEMKCLDADDAKVNFEEKEGEDVYDETAMPV</sequence>
<feature type="transmembrane region" description="Helical" evidence="11">
    <location>
        <begin position="452"/>
        <end position="476"/>
    </location>
</feature>
<protein>
    <recommendedName>
        <fullName evidence="11">Anion exchange protein</fullName>
    </recommendedName>
</protein>
<evidence type="ECO:0000256" key="12">
    <source>
        <dbReference type="SAM" id="MobiDB-lite"/>
    </source>
</evidence>
<feature type="region of interest" description="Disordered" evidence="12">
    <location>
        <begin position="1"/>
        <end position="23"/>
    </location>
</feature>
<dbReference type="SUPFAM" id="SSF55804">
    <property type="entry name" value="Phoshotransferase/anion transport protein"/>
    <property type="match status" value="1"/>
</dbReference>
<organism evidence="15 16">
    <name type="scientific">Lepisosteus oculatus</name>
    <name type="common">Spotted gar</name>
    <dbReference type="NCBI Taxonomy" id="7918"/>
    <lineage>
        <taxon>Eukaryota</taxon>
        <taxon>Metazoa</taxon>
        <taxon>Chordata</taxon>
        <taxon>Craniata</taxon>
        <taxon>Vertebrata</taxon>
        <taxon>Euteleostomi</taxon>
        <taxon>Actinopterygii</taxon>
        <taxon>Neopterygii</taxon>
        <taxon>Holostei</taxon>
        <taxon>Semionotiformes</taxon>
        <taxon>Lepisosteidae</taxon>
        <taxon>Lepisosteus</taxon>
    </lineage>
</organism>
<dbReference type="InterPro" id="IPR013769">
    <property type="entry name" value="Band3_cytoplasmic_dom"/>
</dbReference>
<dbReference type="Pfam" id="PF07565">
    <property type="entry name" value="Band_3_cyto"/>
    <property type="match status" value="1"/>
</dbReference>
<dbReference type="InterPro" id="IPR011531">
    <property type="entry name" value="HCO3_transpt-like_TM_dom"/>
</dbReference>
<accession>W5N2K6</accession>
<dbReference type="InterPro" id="IPR003020">
    <property type="entry name" value="HCO3_transpt_euk"/>
</dbReference>
<feature type="transmembrane region" description="Helical" evidence="11">
    <location>
        <begin position="728"/>
        <end position="751"/>
    </location>
</feature>
<feature type="transmembrane region" description="Helical" evidence="11">
    <location>
        <begin position="784"/>
        <end position="803"/>
    </location>
</feature>
<feature type="domain" description="Band 3 cytoplasmic" evidence="14">
    <location>
        <begin position="28"/>
        <end position="331"/>
    </location>
</feature>
<dbReference type="Pfam" id="PF00955">
    <property type="entry name" value="HCO3_cotransp"/>
    <property type="match status" value="1"/>
</dbReference>
<evidence type="ECO:0000256" key="7">
    <source>
        <dbReference type="ARBA" id="ARBA00022989"/>
    </source>
</evidence>
<feature type="transmembrane region" description="Helical" evidence="11">
    <location>
        <begin position="598"/>
        <end position="615"/>
    </location>
</feature>
<dbReference type="FunFam" id="3.40.930.10:FF:000020">
    <property type="entry name" value="Anion exchange protein"/>
    <property type="match status" value="1"/>
</dbReference>
<reference evidence="15" key="2">
    <citation type="submission" date="2025-08" db="UniProtKB">
        <authorList>
            <consortium name="Ensembl"/>
        </authorList>
    </citation>
    <scope>IDENTIFICATION</scope>
</reference>